<keyword evidence="2" id="KW-1185">Reference proteome</keyword>
<proteinExistence type="predicted"/>
<dbReference type="HOGENOM" id="CLU_1473748_0_0_11"/>
<dbReference type="Proteomes" id="UP000006820">
    <property type="component" value="Chromosome"/>
</dbReference>
<dbReference type="RefSeq" id="WP_011210545.1">
    <property type="nucleotide sequence ID" value="NC_006361.1"/>
</dbReference>
<accession>Q5YSI1</accession>
<dbReference type="GeneID" id="61134671"/>
<organism evidence="1 2">
    <name type="scientific">Nocardia farcinica (strain IFM 10152)</name>
    <dbReference type="NCBI Taxonomy" id="247156"/>
    <lineage>
        <taxon>Bacteria</taxon>
        <taxon>Bacillati</taxon>
        <taxon>Actinomycetota</taxon>
        <taxon>Actinomycetes</taxon>
        <taxon>Mycobacteriales</taxon>
        <taxon>Nocardiaceae</taxon>
        <taxon>Nocardia</taxon>
    </lineage>
</organism>
<evidence type="ECO:0000313" key="2">
    <source>
        <dbReference type="Proteomes" id="UP000006820"/>
    </source>
</evidence>
<dbReference type="eggNOG" id="ENOG5031XE4">
    <property type="taxonomic scope" value="Bacteria"/>
</dbReference>
<dbReference type="EMBL" id="AP006618">
    <property type="protein sequence ID" value="BAD58860.1"/>
    <property type="molecule type" value="Genomic_DNA"/>
</dbReference>
<dbReference type="OrthoDB" id="10016011at2"/>
<name>Q5YSI1_NOCFA</name>
<dbReference type="AlphaFoldDB" id="Q5YSI1"/>
<reference evidence="1 2" key="1">
    <citation type="journal article" date="2004" name="Proc. Natl. Acad. Sci. U.S.A.">
        <title>The complete genomic sequence of Nocardia farcinica IFM 10152.</title>
        <authorList>
            <person name="Ishikawa J."/>
            <person name="Yamashita A."/>
            <person name="Mikami Y."/>
            <person name="Hoshino Y."/>
            <person name="Kurita H."/>
            <person name="Hotta K."/>
            <person name="Shiba T."/>
            <person name="Hattori M."/>
        </authorList>
    </citation>
    <scope>NUCLEOTIDE SEQUENCE [LARGE SCALE GENOMIC DNA]</scope>
    <source>
        <strain evidence="1 2">IFM 10152</strain>
    </source>
</reference>
<dbReference type="KEGG" id="nfa:NFA_40120"/>
<dbReference type="STRING" id="247156.NFA_40120"/>
<sequence length="183" mass="19796">MFYLAEKRVAELLELGVDLDTIIAKTGVTKSGGEWHTHNRRSDDALDALLAEAHERKALLDRIEHLAVAIGEDGPARRAGADAKNPSLDGLRAVIEGVEKYARAKGIDIRTDAEKAAPEPTATDRQIDYIVALLEGRARRGEGGGFMSTHGLYKADGTVDRAAVAKMTRRTASAMIDSLRGNY</sequence>
<protein>
    <submittedName>
        <fullName evidence="1">Uncharacterized protein</fullName>
    </submittedName>
</protein>
<evidence type="ECO:0000313" key="1">
    <source>
        <dbReference type="EMBL" id="BAD58860.1"/>
    </source>
</evidence>
<gene>
    <name evidence="1" type="ordered locus">NFA_40120</name>
</gene>